<name>A0A3Q2PJ34_FUNHE</name>
<dbReference type="SUPFAM" id="SSF48371">
    <property type="entry name" value="ARM repeat"/>
    <property type="match status" value="1"/>
</dbReference>
<proteinExistence type="predicted"/>
<accession>A0A3Q2PJ34</accession>
<dbReference type="GeneID" id="105923829"/>
<dbReference type="Ensembl" id="ENSFHET00000020657.1">
    <property type="protein sequence ID" value="ENSFHEP00000013171.1"/>
    <property type="gene ID" value="ENSFHEG00000014658.1"/>
</dbReference>
<dbReference type="GO" id="GO:0097730">
    <property type="term" value="C:non-motile cilium"/>
    <property type="evidence" value="ECO:0007669"/>
    <property type="project" value="TreeGrafter"/>
</dbReference>
<feature type="domain" description="Cilia- and flagella-associated protein 69 ARM repeats" evidence="1">
    <location>
        <begin position="38"/>
        <end position="744"/>
    </location>
</feature>
<dbReference type="GO" id="GO:0042048">
    <property type="term" value="P:olfactory behavior"/>
    <property type="evidence" value="ECO:0007669"/>
    <property type="project" value="TreeGrafter"/>
</dbReference>
<protein>
    <submittedName>
        <fullName evidence="2">Cilia and flagella associated protein 69</fullName>
    </submittedName>
</protein>
<dbReference type="Proteomes" id="UP000265000">
    <property type="component" value="Unplaced"/>
</dbReference>
<dbReference type="GO" id="GO:1902093">
    <property type="term" value="P:positive regulation of flagellated sperm motility"/>
    <property type="evidence" value="ECO:0007669"/>
    <property type="project" value="TreeGrafter"/>
</dbReference>
<reference evidence="2" key="2">
    <citation type="submission" date="2025-09" db="UniProtKB">
        <authorList>
            <consortium name="Ensembl"/>
        </authorList>
    </citation>
    <scope>IDENTIFICATION</scope>
</reference>
<dbReference type="PANTHER" id="PTHR14716:SF0">
    <property type="entry name" value="CILIA- AND FLAGELLA-ASSOCIATED PROTEIN 69"/>
    <property type="match status" value="1"/>
</dbReference>
<dbReference type="InterPro" id="IPR016024">
    <property type="entry name" value="ARM-type_fold"/>
</dbReference>
<dbReference type="PANTHER" id="PTHR14716">
    <property type="entry name" value="CILIA- AND FLAGELLA-ASSOCIATED PROTEIN 69"/>
    <property type="match status" value="1"/>
</dbReference>
<dbReference type="Pfam" id="PF21049">
    <property type="entry name" value="CFA69_ARM_rpt"/>
    <property type="match status" value="1"/>
</dbReference>
<sequence>MDSGKIVHQTNPEIPAINLTATHKMKHLNDEVSPKRLDLIKVIRLLEDPLTTNLTERHLLVLKKLLRRNQAGFLLRQLADLSHILNICAEKASDRPRYASVLCGALEICRFPFLKERASDELIYAQDVVDFLSNMGRLMRVPHAEVQERLLQTVKSFFSSDAPTDLPEDLQPTSPVYRLQLLERSDLPRTLLLSMAALQNRASTKLQLLQTIQLLSGSSDLNCASILEAGGAETVCLHMNEAERCGRALLCSSQILWNLLQSGGRQEALAQLSSMECAASLREAFPFEPEATSHASDLQLRNHLLVVTTLMAENPACPLVESLFAKQLLGFITFPEATGSSAQKLFHSSEELKTRKLLLNLLVVMCRNVAALQLFREELVMVNLLQLVSPLVASPEQLPGSPGCLPPQQEELQLQALDALAGIAPVMLHDYMSCQGNTYLLLLLDWCIHTDARVRVSRTAQTQRCIRVLRSVTALGEPAVNQDLCDQGAIHQLLGVLVLMEASCDEDDVVAMEVMTSIQLILSALCETDLHKKELFGPEGVEMVVHFLKNGSEKFYSGLGHNKLVISTVDCVWSCIVGCSVTEGHFLAREGASLLLDLLAATPSCVRGVILATLLDLCSNPESRPQILGWRDAGGQSAAGVLLPLWREEEEELGVLRNRHGGITDPKKPLLSRLQEESSSLSFAANAPSAAVLETSENLRAKIYLLLCSLGFQELPGLSAGDYVTLSIVRRYLDFKVAEVWREISRELILDGVKPISSDKEALRSICESSEETARRTMEEQARILEEQQQEEIREEMLVYAEMKTQRTQQQLAAKSWDRFVSRTSNYSILKEEKAQRMKYMESELKHEAPADRPAKRFISHILAVENTGDPGPAGINVTLARTSV</sequence>
<dbReference type="InterPro" id="IPR011989">
    <property type="entry name" value="ARM-like"/>
</dbReference>
<evidence type="ECO:0000313" key="2">
    <source>
        <dbReference type="Ensembl" id="ENSFHEP00000013171.1"/>
    </source>
</evidence>
<reference evidence="2" key="1">
    <citation type="submission" date="2025-08" db="UniProtKB">
        <authorList>
            <consortium name="Ensembl"/>
        </authorList>
    </citation>
    <scope>IDENTIFICATION</scope>
</reference>
<dbReference type="InterPro" id="IPR048733">
    <property type="entry name" value="CFA69_ARM_dom"/>
</dbReference>
<dbReference type="Gene3D" id="1.25.10.10">
    <property type="entry name" value="Leucine-rich Repeat Variant"/>
    <property type="match status" value="1"/>
</dbReference>
<dbReference type="GO" id="GO:0097225">
    <property type="term" value="C:sperm midpiece"/>
    <property type="evidence" value="ECO:0007669"/>
    <property type="project" value="TreeGrafter"/>
</dbReference>
<evidence type="ECO:0000259" key="1">
    <source>
        <dbReference type="Pfam" id="PF21049"/>
    </source>
</evidence>
<dbReference type="InterPro" id="IPR048732">
    <property type="entry name" value="CFA69"/>
</dbReference>
<dbReference type="AlphaFoldDB" id="A0A3Q2PJ34"/>
<dbReference type="GeneTree" id="ENSGT00390000014274"/>
<dbReference type="OrthoDB" id="191673at2759"/>
<dbReference type="STRING" id="8078.ENSFHEP00000013171"/>
<evidence type="ECO:0000313" key="3">
    <source>
        <dbReference type="Proteomes" id="UP000265000"/>
    </source>
</evidence>
<dbReference type="GO" id="GO:1990834">
    <property type="term" value="P:response to odorant"/>
    <property type="evidence" value="ECO:0007669"/>
    <property type="project" value="TreeGrafter"/>
</dbReference>
<keyword evidence="3" id="KW-1185">Reference proteome</keyword>
<organism evidence="2 3">
    <name type="scientific">Fundulus heteroclitus</name>
    <name type="common">Killifish</name>
    <name type="synonym">Mummichog</name>
    <dbReference type="NCBI Taxonomy" id="8078"/>
    <lineage>
        <taxon>Eukaryota</taxon>
        <taxon>Metazoa</taxon>
        <taxon>Chordata</taxon>
        <taxon>Craniata</taxon>
        <taxon>Vertebrata</taxon>
        <taxon>Euteleostomi</taxon>
        <taxon>Actinopterygii</taxon>
        <taxon>Neopterygii</taxon>
        <taxon>Teleostei</taxon>
        <taxon>Neoteleostei</taxon>
        <taxon>Acanthomorphata</taxon>
        <taxon>Ovalentaria</taxon>
        <taxon>Atherinomorphae</taxon>
        <taxon>Cyprinodontiformes</taxon>
        <taxon>Fundulidae</taxon>
        <taxon>Fundulus</taxon>
    </lineage>
</organism>